<gene>
    <name evidence="2" type="ORF">BE04_07185</name>
</gene>
<dbReference type="EMBL" id="JELX01004220">
    <property type="protein sequence ID" value="KYF49660.1"/>
    <property type="molecule type" value="Genomic_DNA"/>
</dbReference>
<protein>
    <submittedName>
        <fullName evidence="2">Uncharacterized protein</fullName>
    </submittedName>
</protein>
<dbReference type="AlphaFoldDB" id="A0A150P352"/>
<accession>A0A150P352</accession>
<sequence length="127" mass="13162">MAQTVFANGRGVVHQSSGGLSTVFPDVCKTPSPGGPVPIPYPNVGKASDTSKGPKKVKCDGQMPMVKGAQYSMTSGDEAGTAGGGVVSNSTKGAAEFMMYSFDVKFEGKNVCRLGDPLFHNKKNIMG</sequence>
<evidence type="ECO:0000256" key="1">
    <source>
        <dbReference type="SAM" id="MobiDB-lite"/>
    </source>
</evidence>
<feature type="region of interest" description="Disordered" evidence="1">
    <location>
        <begin position="34"/>
        <end position="61"/>
    </location>
</feature>
<reference evidence="2 3" key="1">
    <citation type="submission" date="2014-02" db="EMBL/GenBank/DDBJ databases">
        <title>The small core and large imbalanced accessory genome model reveals a collaborative survival strategy of Sorangium cellulosum strains in nature.</title>
        <authorList>
            <person name="Han K."/>
            <person name="Peng R."/>
            <person name="Blom J."/>
            <person name="Li Y.-Z."/>
        </authorList>
    </citation>
    <scope>NUCLEOTIDE SEQUENCE [LARGE SCALE GENOMIC DNA]</scope>
    <source>
        <strain evidence="2 3">So0157-18</strain>
    </source>
</reference>
<organism evidence="2 3">
    <name type="scientific">Sorangium cellulosum</name>
    <name type="common">Polyangium cellulosum</name>
    <dbReference type="NCBI Taxonomy" id="56"/>
    <lineage>
        <taxon>Bacteria</taxon>
        <taxon>Pseudomonadati</taxon>
        <taxon>Myxococcota</taxon>
        <taxon>Polyangia</taxon>
        <taxon>Polyangiales</taxon>
        <taxon>Polyangiaceae</taxon>
        <taxon>Sorangium</taxon>
    </lineage>
</organism>
<dbReference type="Pfam" id="PF13665">
    <property type="entry name" value="Tox-PAAR-like"/>
    <property type="match status" value="1"/>
</dbReference>
<evidence type="ECO:0000313" key="2">
    <source>
        <dbReference type="EMBL" id="KYF49660.1"/>
    </source>
</evidence>
<dbReference type="CDD" id="cd14740">
    <property type="entry name" value="PAAR_4"/>
    <property type="match status" value="1"/>
</dbReference>
<proteinExistence type="predicted"/>
<dbReference type="Proteomes" id="UP000075604">
    <property type="component" value="Unassembled WGS sequence"/>
</dbReference>
<name>A0A150P352_SORCE</name>
<evidence type="ECO:0000313" key="3">
    <source>
        <dbReference type="Proteomes" id="UP000075604"/>
    </source>
</evidence>
<comment type="caution">
    <text evidence="2">The sequence shown here is derived from an EMBL/GenBank/DDBJ whole genome shotgun (WGS) entry which is preliminary data.</text>
</comment>